<evidence type="ECO:0000259" key="4">
    <source>
        <dbReference type="PROSITE" id="PS50075"/>
    </source>
</evidence>
<name>A0ABT0ZN81_9ACTN</name>
<dbReference type="EMBL" id="JAMWMR010000100">
    <property type="protein sequence ID" value="MCN9245035.1"/>
    <property type="molecule type" value="Genomic_DNA"/>
</dbReference>
<dbReference type="InterPro" id="IPR020806">
    <property type="entry name" value="PKS_PP-bd"/>
</dbReference>
<protein>
    <submittedName>
        <fullName evidence="5">Phosphopantetheine-binding protein</fullName>
    </submittedName>
</protein>
<comment type="caution">
    <text evidence="5">The sequence shown here is derived from an EMBL/GenBank/DDBJ whole genome shotgun (WGS) entry which is preliminary data.</text>
</comment>
<dbReference type="SMART" id="SM00823">
    <property type="entry name" value="PKS_PP"/>
    <property type="match status" value="1"/>
</dbReference>
<dbReference type="Pfam" id="PF13193">
    <property type="entry name" value="AMP-binding_C"/>
    <property type="match status" value="1"/>
</dbReference>
<dbReference type="PROSITE" id="PS50075">
    <property type="entry name" value="CARRIER"/>
    <property type="match status" value="1"/>
</dbReference>
<keyword evidence="6" id="KW-1185">Reference proteome</keyword>
<evidence type="ECO:0000313" key="6">
    <source>
        <dbReference type="Proteomes" id="UP001523219"/>
    </source>
</evidence>
<dbReference type="PANTHER" id="PTHR45527:SF14">
    <property type="entry name" value="PLIPASTATIN SYNTHASE SUBUNIT B"/>
    <property type="match status" value="1"/>
</dbReference>
<reference evidence="5 6" key="1">
    <citation type="submission" date="2022-05" db="EMBL/GenBank/DDBJ databases">
        <title>Streptomyces sp. nov. RY43-2 isolated from soil of a peat swamp forest.</title>
        <authorList>
            <person name="Kanchanasin P."/>
            <person name="Tanasupawat S."/>
            <person name="Phongsopitanun W."/>
        </authorList>
    </citation>
    <scope>NUCLEOTIDE SEQUENCE [LARGE SCALE GENOMIC DNA]</scope>
    <source>
        <strain evidence="5 6">RY43-2</strain>
    </source>
</reference>
<evidence type="ECO:0000313" key="5">
    <source>
        <dbReference type="EMBL" id="MCN9245035.1"/>
    </source>
</evidence>
<proteinExistence type="predicted"/>
<feature type="domain" description="Carrier" evidence="4">
    <location>
        <begin position="112"/>
        <end position="187"/>
    </location>
</feature>
<evidence type="ECO:0000256" key="2">
    <source>
        <dbReference type="ARBA" id="ARBA00022553"/>
    </source>
</evidence>
<dbReference type="SUPFAM" id="SSF47336">
    <property type="entry name" value="ACP-like"/>
    <property type="match status" value="1"/>
</dbReference>
<dbReference type="SUPFAM" id="SSF56801">
    <property type="entry name" value="Acetyl-CoA synthetase-like"/>
    <property type="match status" value="1"/>
</dbReference>
<dbReference type="PANTHER" id="PTHR45527">
    <property type="entry name" value="NONRIBOSOMAL PEPTIDE SYNTHETASE"/>
    <property type="match status" value="1"/>
</dbReference>
<evidence type="ECO:0000256" key="3">
    <source>
        <dbReference type="SAM" id="Coils"/>
    </source>
</evidence>
<keyword evidence="1" id="KW-0596">Phosphopantetheine</keyword>
<sequence>VRGFRVEPGEVESALRRHPSVARALVVARDDGPGGKRLVAYVVPEGSSPEDGSADGAELLASLRAHTGAVVPEYMVPSAFVVLDALPLTPTGKIDREALPAPDRYEAAAYVAPRTPDEELVCQVYAEVLDIITVGIDDTFFALGGQSLLATRAIARLRNATELDVSLETLFRNPAPRALAAELQARREAAELELSEALSAVEDMTDAEIEEALRRLEQQ</sequence>
<keyword evidence="2" id="KW-0597">Phosphoprotein</keyword>
<dbReference type="InterPro" id="IPR009081">
    <property type="entry name" value="PP-bd_ACP"/>
</dbReference>
<evidence type="ECO:0000256" key="1">
    <source>
        <dbReference type="ARBA" id="ARBA00022450"/>
    </source>
</evidence>
<feature type="coiled-coil region" evidence="3">
    <location>
        <begin position="180"/>
        <end position="207"/>
    </location>
</feature>
<accession>A0ABT0ZN81</accession>
<dbReference type="InterPro" id="IPR029058">
    <property type="entry name" value="AB_hydrolase_fold"/>
</dbReference>
<dbReference type="Gene3D" id="3.40.50.1820">
    <property type="entry name" value="alpha/beta hydrolase"/>
    <property type="match status" value="1"/>
</dbReference>
<dbReference type="Gene3D" id="3.30.300.30">
    <property type="match status" value="1"/>
</dbReference>
<feature type="non-terminal residue" evidence="5">
    <location>
        <position position="1"/>
    </location>
</feature>
<gene>
    <name evidence="5" type="ORF">NGF19_30390</name>
</gene>
<dbReference type="InterPro" id="IPR036736">
    <property type="entry name" value="ACP-like_sf"/>
</dbReference>
<dbReference type="RefSeq" id="WP_252429154.1">
    <property type="nucleotide sequence ID" value="NZ_JAMWMR010000100.1"/>
</dbReference>
<keyword evidence="3" id="KW-0175">Coiled coil</keyword>
<dbReference type="Proteomes" id="UP001523219">
    <property type="component" value="Unassembled WGS sequence"/>
</dbReference>
<dbReference type="InterPro" id="IPR045851">
    <property type="entry name" value="AMP-bd_C_sf"/>
</dbReference>
<organism evidence="5 6">
    <name type="scientific">Streptomyces macrolidinus</name>
    <dbReference type="NCBI Taxonomy" id="2952607"/>
    <lineage>
        <taxon>Bacteria</taxon>
        <taxon>Bacillati</taxon>
        <taxon>Actinomycetota</taxon>
        <taxon>Actinomycetes</taxon>
        <taxon>Kitasatosporales</taxon>
        <taxon>Streptomycetaceae</taxon>
        <taxon>Streptomyces</taxon>
    </lineage>
</organism>
<dbReference type="Pfam" id="PF00550">
    <property type="entry name" value="PP-binding"/>
    <property type="match status" value="1"/>
</dbReference>
<dbReference type="InterPro" id="IPR025110">
    <property type="entry name" value="AMP-bd_C"/>
</dbReference>